<name>A0AB35U8R4_9FIRM</name>
<dbReference type="AlphaFoldDB" id="A0AB35U8R4"/>
<keyword evidence="6" id="KW-1185">Reference proteome</keyword>
<organism evidence="5 6">
    <name type="scientific">Grylomicrobium aquisgranensis</name>
    <dbReference type="NCBI Taxonomy" id="2926318"/>
    <lineage>
        <taxon>Bacteria</taxon>
        <taxon>Bacillati</taxon>
        <taxon>Bacillota</taxon>
        <taxon>Erysipelotrichia</taxon>
        <taxon>Erysipelotrichales</taxon>
        <taxon>Erysipelotrichaceae</taxon>
        <taxon>Grylomicrobium</taxon>
    </lineage>
</organism>
<proteinExistence type="predicted"/>
<dbReference type="GO" id="GO:0046872">
    <property type="term" value="F:metal ion binding"/>
    <property type="evidence" value="ECO:0007669"/>
    <property type="project" value="UniProtKB-KW"/>
</dbReference>
<dbReference type="NCBIfam" id="TIGR01549">
    <property type="entry name" value="HAD-SF-IA-v1"/>
    <property type="match status" value="1"/>
</dbReference>
<dbReference type="SFLD" id="SFLDG01129">
    <property type="entry name" value="C1.5:_HAD__Beta-PGM__Phosphata"/>
    <property type="match status" value="1"/>
</dbReference>
<protein>
    <submittedName>
        <fullName evidence="5">HAD family hydrolase</fullName>
    </submittedName>
</protein>
<evidence type="ECO:0000313" key="6">
    <source>
        <dbReference type="Proteomes" id="UP001286174"/>
    </source>
</evidence>
<dbReference type="InterPro" id="IPR036412">
    <property type="entry name" value="HAD-like_sf"/>
</dbReference>
<dbReference type="SFLD" id="SFLDS00003">
    <property type="entry name" value="Haloacid_Dehalogenase"/>
    <property type="match status" value="1"/>
</dbReference>
<dbReference type="GO" id="GO:0016791">
    <property type="term" value="F:phosphatase activity"/>
    <property type="evidence" value="ECO:0007669"/>
    <property type="project" value="TreeGrafter"/>
</dbReference>
<dbReference type="InterPro" id="IPR006439">
    <property type="entry name" value="HAD-SF_hydro_IA"/>
</dbReference>
<comment type="cofactor">
    <cofactor evidence="1">
        <name>Mg(2+)</name>
        <dbReference type="ChEBI" id="CHEBI:18420"/>
    </cofactor>
</comment>
<gene>
    <name evidence="5" type="ORF">MOZ60_07050</name>
</gene>
<dbReference type="Gene3D" id="1.10.150.520">
    <property type="match status" value="1"/>
</dbReference>
<accession>A0AB35U8R4</accession>
<dbReference type="SUPFAM" id="SSF56784">
    <property type="entry name" value="HAD-like"/>
    <property type="match status" value="1"/>
</dbReference>
<evidence type="ECO:0000313" key="5">
    <source>
        <dbReference type="EMBL" id="MDX8419849.1"/>
    </source>
</evidence>
<dbReference type="PANTHER" id="PTHR46470:SF2">
    <property type="entry name" value="GLYCERALDEHYDE 3-PHOSPHATE PHOSPHATASE"/>
    <property type="match status" value="1"/>
</dbReference>
<dbReference type="Gene3D" id="3.40.50.1000">
    <property type="entry name" value="HAD superfamily/HAD-like"/>
    <property type="match status" value="1"/>
</dbReference>
<dbReference type="PANTHER" id="PTHR46470">
    <property type="entry name" value="N-ACYLNEURAMINATE-9-PHOSPHATASE"/>
    <property type="match status" value="1"/>
</dbReference>
<dbReference type="Pfam" id="PF00702">
    <property type="entry name" value="Hydrolase"/>
    <property type="match status" value="1"/>
</dbReference>
<keyword evidence="3 5" id="KW-0378">Hydrolase</keyword>
<dbReference type="GO" id="GO:0044281">
    <property type="term" value="P:small molecule metabolic process"/>
    <property type="evidence" value="ECO:0007669"/>
    <property type="project" value="UniProtKB-ARBA"/>
</dbReference>
<dbReference type="PRINTS" id="PR00413">
    <property type="entry name" value="HADHALOGNASE"/>
</dbReference>
<dbReference type="RefSeq" id="WP_277653560.1">
    <property type="nucleotide sequence ID" value="NZ_JALBUR010000015.1"/>
</dbReference>
<keyword evidence="2" id="KW-0479">Metal-binding</keyword>
<comment type="caution">
    <text evidence="5">The sequence shown here is derived from an EMBL/GenBank/DDBJ whole genome shotgun (WGS) entry which is preliminary data.</text>
</comment>
<dbReference type="InterPro" id="IPR051400">
    <property type="entry name" value="HAD-like_hydrolase"/>
</dbReference>
<sequence length="220" mass="25374">MMAYKAVLFDYDGTLTDRTRSAYTGFKLVLKKYFPDMEESDPVFEGMMQQCILWDEYGTIGKKTVMERVKNHWLPDLDVDQAVKEWYEIFPDCQFWTEGMPETIKALKEKYKVGMVTNGPHDRQWPKIHKMQMDGMFDPIIVSGDFGKKKPDPSIYQAAADYLHVSCEECIYVGDTFHTDIVGAMNAHMRPIWFCAERAGVTDLDVEIARSAKELADLLL</sequence>
<evidence type="ECO:0000256" key="2">
    <source>
        <dbReference type="ARBA" id="ARBA00022723"/>
    </source>
</evidence>
<keyword evidence="4" id="KW-0460">Magnesium</keyword>
<dbReference type="EMBL" id="JALBUR010000015">
    <property type="protein sequence ID" value="MDX8419849.1"/>
    <property type="molecule type" value="Genomic_DNA"/>
</dbReference>
<evidence type="ECO:0000256" key="1">
    <source>
        <dbReference type="ARBA" id="ARBA00001946"/>
    </source>
</evidence>
<dbReference type="InterPro" id="IPR023214">
    <property type="entry name" value="HAD_sf"/>
</dbReference>
<dbReference type="Proteomes" id="UP001286174">
    <property type="component" value="Unassembled WGS sequence"/>
</dbReference>
<evidence type="ECO:0000256" key="4">
    <source>
        <dbReference type="ARBA" id="ARBA00022842"/>
    </source>
</evidence>
<evidence type="ECO:0000256" key="3">
    <source>
        <dbReference type="ARBA" id="ARBA00022801"/>
    </source>
</evidence>
<reference evidence="5 6" key="1">
    <citation type="submission" date="2022-03" db="EMBL/GenBank/DDBJ databases">
        <title>Novel taxa within the pig intestine.</title>
        <authorList>
            <person name="Wylensek D."/>
            <person name="Bishof K."/>
            <person name="Afrizal A."/>
            <person name="Clavel T."/>
        </authorList>
    </citation>
    <scope>NUCLEOTIDE SEQUENCE [LARGE SCALE GENOMIC DNA]</scope>
    <source>
        <strain evidence="5 6">CLA-KB-P133</strain>
    </source>
</reference>